<accession>A0A5M6ICS6</accession>
<evidence type="ECO:0000259" key="9">
    <source>
        <dbReference type="PROSITE" id="PS52040"/>
    </source>
</evidence>
<organism evidence="10 11">
    <name type="scientific">Roseospira marina</name>
    <dbReference type="NCBI Taxonomy" id="140057"/>
    <lineage>
        <taxon>Bacteria</taxon>
        <taxon>Pseudomonadati</taxon>
        <taxon>Pseudomonadota</taxon>
        <taxon>Alphaproteobacteria</taxon>
        <taxon>Rhodospirillales</taxon>
        <taxon>Rhodospirillaceae</taxon>
        <taxon>Roseospira</taxon>
    </lineage>
</organism>
<evidence type="ECO:0000313" key="10">
    <source>
        <dbReference type="EMBL" id="KAA5605569.1"/>
    </source>
</evidence>
<keyword evidence="4 7" id="KW-0238">DNA-binding</keyword>
<keyword evidence="6 7" id="KW-0413">Isomerase</keyword>
<evidence type="ECO:0000256" key="3">
    <source>
        <dbReference type="ARBA" id="ARBA00023029"/>
    </source>
</evidence>
<dbReference type="GO" id="GO:0003918">
    <property type="term" value="F:DNA topoisomerase type II (double strand cut, ATP-hydrolyzing) activity"/>
    <property type="evidence" value="ECO:0007669"/>
    <property type="project" value="UniProtKB-UniRule"/>
</dbReference>
<gene>
    <name evidence="7 10" type="primary">parC</name>
    <name evidence="10" type="ORF">F1188_10025</name>
</gene>
<dbReference type="GO" id="GO:0003677">
    <property type="term" value="F:DNA binding"/>
    <property type="evidence" value="ECO:0007669"/>
    <property type="project" value="UniProtKB-UniRule"/>
</dbReference>
<dbReference type="FunFam" id="1.10.268.10:FF:000001">
    <property type="entry name" value="DNA gyrase subunit A"/>
    <property type="match status" value="1"/>
</dbReference>
<dbReference type="InterPro" id="IPR013758">
    <property type="entry name" value="Topo_IIA_A/C_ab"/>
</dbReference>
<dbReference type="InterPro" id="IPR013757">
    <property type="entry name" value="Topo_IIA_A_a_sf"/>
</dbReference>
<name>A0A5M6ICS6_9PROT</name>
<dbReference type="InterPro" id="IPR002205">
    <property type="entry name" value="Topo_IIA_dom_A"/>
</dbReference>
<comment type="subunit">
    <text evidence="7">Heterotetramer composed of ParC and ParE.</text>
</comment>
<comment type="similarity">
    <text evidence="7">Belongs to the type II topoisomerase GyrA/ParC subunit family. ParC type 1 subfamily.</text>
</comment>
<keyword evidence="11" id="KW-1185">Reference proteome</keyword>
<protein>
    <recommendedName>
        <fullName evidence="7">DNA topoisomerase 4 subunit A</fullName>
        <ecNumber evidence="7">5.6.2.2</ecNumber>
    </recommendedName>
    <alternativeName>
        <fullName evidence="7">Topoisomerase IV subunit A</fullName>
    </alternativeName>
</protein>
<dbReference type="InterPro" id="IPR050220">
    <property type="entry name" value="Type_II_DNA_Topoisomerases"/>
</dbReference>
<feature type="domain" description="Topo IIA-type catalytic" evidence="9">
    <location>
        <begin position="44"/>
        <end position="509"/>
    </location>
</feature>
<dbReference type="SUPFAM" id="SSF101904">
    <property type="entry name" value="GyrA/ParC C-terminal domain-like"/>
    <property type="match status" value="1"/>
</dbReference>
<dbReference type="Proteomes" id="UP000324065">
    <property type="component" value="Unassembled WGS sequence"/>
</dbReference>
<dbReference type="GO" id="GO:0019897">
    <property type="term" value="C:extrinsic component of plasma membrane"/>
    <property type="evidence" value="ECO:0007669"/>
    <property type="project" value="UniProtKB-UniRule"/>
</dbReference>
<dbReference type="InterPro" id="IPR035516">
    <property type="entry name" value="Gyrase/topoIV_suA_C"/>
</dbReference>
<keyword evidence="2 7" id="KW-1003">Cell membrane</keyword>
<dbReference type="CDD" id="cd00187">
    <property type="entry name" value="TOP4c"/>
    <property type="match status" value="1"/>
</dbReference>
<dbReference type="Gene3D" id="2.120.10.90">
    <property type="entry name" value="DNA gyrase/topoisomerase IV, subunit A, C-terminal"/>
    <property type="match status" value="1"/>
</dbReference>
<feature type="site" description="Interaction with DNA" evidence="7">
    <location>
        <position position="90"/>
    </location>
</feature>
<evidence type="ECO:0000256" key="6">
    <source>
        <dbReference type="ARBA" id="ARBA00023235"/>
    </source>
</evidence>
<dbReference type="GO" id="GO:0005737">
    <property type="term" value="C:cytoplasm"/>
    <property type="evidence" value="ECO:0007669"/>
    <property type="project" value="TreeGrafter"/>
</dbReference>
<dbReference type="GO" id="GO:0005524">
    <property type="term" value="F:ATP binding"/>
    <property type="evidence" value="ECO:0007669"/>
    <property type="project" value="InterPro"/>
</dbReference>
<dbReference type="Pfam" id="PF00521">
    <property type="entry name" value="DNA_topoisoIV"/>
    <property type="match status" value="1"/>
</dbReference>
<keyword evidence="5 7" id="KW-0472">Membrane</keyword>
<dbReference type="SMART" id="SM00434">
    <property type="entry name" value="TOP4c"/>
    <property type="match status" value="1"/>
</dbReference>
<comment type="subcellular location">
    <subcellularLocation>
        <location evidence="7">Cell membrane</location>
        <topology evidence="7">Peripheral membrane protein</topology>
    </subcellularLocation>
</comment>
<dbReference type="Gene3D" id="3.90.199.10">
    <property type="entry name" value="Topoisomerase II, domain 5"/>
    <property type="match status" value="1"/>
</dbReference>
<dbReference type="PROSITE" id="PS52040">
    <property type="entry name" value="TOPO_IIA"/>
    <property type="match status" value="1"/>
</dbReference>
<comment type="function">
    <text evidence="7">Topoisomerase IV is essential for chromosome segregation. It relaxes supercoiled DNA. Performs the decatenation events required during the replication of a circular DNA molecule.</text>
</comment>
<feature type="site" description="Interaction with DNA" evidence="7">
    <location>
        <position position="52"/>
    </location>
</feature>
<keyword evidence="3 7" id="KW-0799">Topoisomerase</keyword>
<reference evidence="10 11" key="1">
    <citation type="submission" date="2019-09" db="EMBL/GenBank/DDBJ databases">
        <title>Genome sequence of Roseospira marina, one of the more divergent members of the non-sulfur purple photosynthetic bacterial family, the Rhodospirillaceae.</title>
        <authorList>
            <person name="Meyer T."/>
            <person name="Kyndt J."/>
        </authorList>
    </citation>
    <scope>NUCLEOTIDE SEQUENCE [LARGE SCALE GENOMIC DNA]</scope>
    <source>
        <strain evidence="10 11">DSM 15113</strain>
    </source>
</reference>
<evidence type="ECO:0000256" key="1">
    <source>
        <dbReference type="ARBA" id="ARBA00000185"/>
    </source>
</evidence>
<evidence type="ECO:0000313" key="11">
    <source>
        <dbReference type="Proteomes" id="UP000324065"/>
    </source>
</evidence>
<dbReference type="Gene3D" id="3.30.1360.40">
    <property type="match status" value="1"/>
</dbReference>
<dbReference type="GO" id="GO:0005694">
    <property type="term" value="C:chromosome"/>
    <property type="evidence" value="ECO:0007669"/>
    <property type="project" value="InterPro"/>
</dbReference>
<dbReference type="HAMAP" id="MF_00936">
    <property type="entry name" value="ParC_type1"/>
    <property type="match status" value="1"/>
</dbReference>
<dbReference type="NCBIfam" id="TIGR01062">
    <property type="entry name" value="parC_Gneg"/>
    <property type="match status" value="1"/>
</dbReference>
<dbReference type="AlphaFoldDB" id="A0A5M6ICS6"/>
<feature type="site" description="Interaction with DNA" evidence="7">
    <location>
        <position position="88"/>
    </location>
</feature>
<evidence type="ECO:0000256" key="7">
    <source>
        <dbReference type="HAMAP-Rule" id="MF_00936"/>
    </source>
</evidence>
<dbReference type="GO" id="GO:0007059">
    <property type="term" value="P:chromosome segregation"/>
    <property type="evidence" value="ECO:0007669"/>
    <property type="project" value="UniProtKB-UniRule"/>
</dbReference>
<sequence>MTTTTKTPPPPPSGGEEIRDTPLADALGERYLAYALSTIVARSLPDVRDGLKPVHRRLLFAMRQLKLDPTGGFKKCARVVGDVIGKYHPHGDTAVYDAMVRLAQSFAVRWPLVEGQGNFGNIDGDNAAAMRYTEARLTAVAQAMMEGLDEDAVDFGPTYDGEEDEPRVMPAAFPNLLANGAQGIAVGMATSIPPHNVGEICDALAVLIDNRETPISDLVAKLPGPDFPTGGVLVESAASIRESYATGRGAFRLRARWTEEKLSHGLFQIVVTEIPYQVQKAKLIERIADLLTNRKLPLLADVRDESAEDVRIVLEPRSRSVDPKTLMEQLFRQTELETRASLNMNVLDADGVPRVMDLREVLLAFLDHRHAVLVRRTRHRLDKIAHRLEVLGGYLIAYLNLDEVIRIIREEDHPKAVLIDTFDLTDVQAEAILNMRLRSLRKLEEMEIRKEHDGLSAEQADLQDLLADSGRRWTRIGEQVAQIKQDFGQHTDLGKRRTTLGEAPVVTEVPIEAMVEREPITVILSRMGWIRALKGHPEEIGDPRFKDGDSLQTVIRAQTTDKLLLFASNGRYYTIAGDRIPRGRGFGEPVRLMVDVPNDAALVDLHVHRPGAKRLLAASDGRGFVVEEAECVGQTKNGKQVLTPAKGAVAMISRPLDPNGVEGDHVACVGTHRKLLIFPLDQVATLTKGRGVTLMRLKDAALSDVIVIRKADGLSWPSGERTRTESDLTPWLGNRAAVGKLPPRGFPRDNTFGGGGS</sequence>
<evidence type="ECO:0000256" key="4">
    <source>
        <dbReference type="ARBA" id="ARBA00023125"/>
    </source>
</evidence>
<dbReference type="GO" id="GO:0006265">
    <property type="term" value="P:DNA topological change"/>
    <property type="evidence" value="ECO:0007669"/>
    <property type="project" value="UniProtKB-UniRule"/>
</dbReference>
<dbReference type="Gene3D" id="1.10.268.10">
    <property type="entry name" value="Topoisomerase, domain 3"/>
    <property type="match status" value="1"/>
</dbReference>
<dbReference type="GO" id="GO:0009330">
    <property type="term" value="C:DNA topoisomerase type II (double strand cut, ATP-hydrolyzing) complex"/>
    <property type="evidence" value="ECO:0007669"/>
    <property type="project" value="TreeGrafter"/>
</dbReference>
<feature type="active site" description="O-(5'-phospho-DNA)-tyrosine intermediate" evidence="7 8">
    <location>
        <position position="132"/>
    </location>
</feature>
<evidence type="ECO:0000256" key="8">
    <source>
        <dbReference type="PROSITE-ProRule" id="PRU01384"/>
    </source>
</evidence>
<dbReference type="InterPro" id="IPR005742">
    <property type="entry name" value="TopoIV_A_Gneg"/>
</dbReference>
<dbReference type="InterPro" id="IPR013760">
    <property type="entry name" value="Topo_IIA-like_dom_sf"/>
</dbReference>
<evidence type="ECO:0000256" key="2">
    <source>
        <dbReference type="ARBA" id="ARBA00022475"/>
    </source>
</evidence>
<dbReference type="RefSeq" id="WP_150062280.1">
    <property type="nucleotide sequence ID" value="NZ_JACHII010000002.1"/>
</dbReference>
<comment type="caution">
    <text evidence="10">The sequence shown here is derived from an EMBL/GenBank/DDBJ whole genome shotgun (WGS) entry which is preliminary data.</text>
</comment>
<proteinExistence type="inferred from homology"/>
<dbReference type="PANTHER" id="PTHR43493">
    <property type="entry name" value="DNA GYRASE/TOPOISOMERASE SUBUNIT A"/>
    <property type="match status" value="1"/>
</dbReference>
<dbReference type="SUPFAM" id="SSF56719">
    <property type="entry name" value="Type II DNA topoisomerase"/>
    <property type="match status" value="1"/>
</dbReference>
<evidence type="ECO:0000256" key="5">
    <source>
        <dbReference type="ARBA" id="ARBA00023136"/>
    </source>
</evidence>
<comment type="catalytic activity">
    <reaction evidence="1 7 8">
        <text>ATP-dependent breakage, passage and rejoining of double-stranded DNA.</text>
        <dbReference type="EC" id="5.6.2.2"/>
    </reaction>
</comment>
<dbReference type="OrthoDB" id="9806486at2"/>
<dbReference type="EMBL" id="VWPJ01000008">
    <property type="protein sequence ID" value="KAA5605569.1"/>
    <property type="molecule type" value="Genomic_DNA"/>
</dbReference>
<dbReference type="PANTHER" id="PTHR43493:SF1">
    <property type="entry name" value="DNA TOPOISOMERASE 4 SUBUNIT A"/>
    <property type="match status" value="1"/>
</dbReference>
<dbReference type="EC" id="5.6.2.2" evidence="7"/>
<dbReference type="NCBIfam" id="NF004044">
    <property type="entry name" value="PRK05561.1"/>
    <property type="match status" value="1"/>
</dbReference>
<feature type="site" description="Transition state stabilizer" evidence="7">
    <location>
        <position position="131"/>
    </location>
</feature>